<dbReference type="Pfam" id="PF14338">
    <property type="entry name" value="Mrr_N"/>
    <property type="match status" value="1"/>
</dbReference>
<dbReference type="GO" id="GO:0009307">
    <property type="term" value="P:DNA restriction-modification system"/>
    <property type="evidence" value="ECO:0007669"/>
    <property type="project" value="InterPro"/>
</dbReference>
<sequence length="312" mass="35053">MTYQDLKLGEHGLPTWDALAPSVLKLASQRGEWRGRELRVAVADSLKLPNDLREMTYSSHKSITIIEDRAGWAISELKTGGLLKRKRRGYYQISSSGRELLSAGHLIDQNVIHNQPLYLQHKKELNERKKRGNESKVTVPKTALVLEQLAEQSQAYNAEVATDLLQRIREADPTFFENLVVKLLVAMGYKGPNGSAWVTQKTNDGGIDGVINQDALGTNTVYVQAKRYGEDNRVQRPVIDSFYGALKRNHADRGVLITTSGFSSAALKAAKEFSIVLIDGIQLTDLMLEYHVGVQVKQQFEFFEIDEDFFDD</sequence>
<feature type="domain" description="Restriction system protein Mrr-like N-terminal" evidence="3">
    <location>
        <begin position="16"/>
        <end position="102"/>
    </location>
</feature>
<dbReference type="SUPFAM" id="SSF52980">
    <property type="entry name" value="Restriction endonuclease-like"/>
    <property type="match status" value="1"/>
</dbReference>
<protein>
    <submittedName>
        <fullName evidence="4">Mrr restriction system protein</fullName>
    </submittedName>
</protein>
<dbReference type="AlphaFoldDB" id="A0A0R2LQ18"/>
<gene>
    <name evidence="4" type="ORF">IV54_GL000354</name>
</gene>
<name>A0A0R2LQ18_9LACO</name>
<dbReference type="Proteomes" id="UP000051906">
    <property type="component" value="Unassembled WGS sequence"/>
</dbReference>
<dbReference type="STRING" id="616990.IV54_GL000354"/>
<reference evidence="4 5" key="1">
    <citation type="journal article" date="2015" name="Genome Announc.">
        <title>Expanding the biotechnology potential of lactobacilli through comparative genomics of 213 strains and associated genera.</title>
        <authorList>
            <person name="Sun Z."/>
            <person name="Harris H.M."/>
            <person name="McCann A."/>
            <person name="Guo C."/>
            <person name="Argimon S."/>
            <person name="Zhang W."/>
            <person name="Yang X."/>
            <person name="Jeffery I.B."/>
            <person name="Cooney J.C."/>
            <person name="Kagawa T.F."/>
            <person name="Liu W."/>
            <person name="Song Y."/>
            <person name="Salvetti E."/>
            <person name="Wrobel A."/>
            <person name="Rasinkangas P."/>
            <person name="Parkhill J."/>
            <person name="Rea M.C."/>
            <person name="O'Sullivan O."/>
            <person name="Ritari J."/>
            <person name="Douillard F.P."/>
            <person name="Paul Ross R."/>
            <person name="Yang R."/>
            <person name="Briner A.E."/>
            <person name="Felis G.E."/>
            <person name="de Vos W.M."/>
            <person name="Barrangou R."/>
            <person name="Klaenhammer T.R."/>
            <person name="Caufield P.W."/>
            <person name="Cui Y."/>
            <person name="Zhang H."/>
            <person name="O'Toole P.W."/>
        </authorList>
    </citation>
    <scope>NUCLEOTIDE SEQUENCE [LARGE SCALE GENOMIC DNA]</scope>
    <source>
        <strain evidence="4 5">DSM 22467</strain>
    </source>
</reference>
<dbReference type="RefSeq" id="WP_157054390.1">
    <property type="nucleotide sequence ID" value="NZ_JQCA01000104.1"/>
</dbReference>
<evidence type="ECO:0000313" key="4">
    <source>
        <dbReference type="EMBL" id="KRO02107.1"/>
    </source>
</evidence>
<dbReference type="PATRIC" id="fig|616990.3.peg.383"/>
<evidence type="ECO:0000259" key="2">
    <source>
        <dbReference type="Pfam" id="PF04471"/>
    </source>
</evidence>
<keyword evidence="1" id="KW-0378">Hydrolase</keyword>
<proteinExistence type="predicted"/>
<accession>A0A0R2LQ18</accession>
<keyword evidence="5" id="KW-1185">Reference proteome</keyword>
<dbReference type="Gene3D" id="3.40.1350.10">
    <property type="match status" value="1"/>
</dbReference>
<dbReference type="Pfam" id="PF04471">
    <property type="entry name" value="Mrr_cat"/>
    <property type="match status" value="1"/>
</dbReference>
<evidence type="ECO:0000313" key="5">
    <source>
        <dbReference type="Proteomes" id="UP000051906"/>
    </source>
</evidence>
<dbReference type="InterPro" id="IPR011335">
    <property type="entry name" value="Restrct_endonuc-II-like"/>
</dbReference>
<dbReference type="EMBL" id="JQCA01000104">
    <property type="protein sequence ID" value="KRO02107.1"/>
    <property type="molecule type" value="Genomic_DNA"/>
</dbReference>
<dbReference type="InterPro" id="IPR011856">
    <property type="entry name" value="tRNA_endonuc-like_dom_sf"/>
</dbReference>
<dbReference type="OrthoDB" id="9803736at2"/>
<dbReference type="InterPro" id="IPR007560">
    <property type="entry name" value="Restrct_endonuc_IV_Mrr"/>
</dbReference>
<evidence type="ECO:0000259" key="3">
    <source>
        <dbReference type="Pfam" id="PF14338"/>
    </source>
</evidence>
<dbReference type="InterPro" id="IPR025745">
    <property type="entry name" value="Mrr-like_N_dom"/>
</dbReference>
<organism evidence="4 5">
    <name type="scientific">Levilactobacillus paucivorans</name>
    <dbReference type="NCBI Taxonomy" id="616990"/>
    <lineage>
        <taxon>Bacteria</taxon>
        <taxon>Bacillati</taxon>
        <taxon>Bacillota</taxon>
        <taxon>Bacilli</taxon>
        <taxon>Lactobacillales</taxon>
        <taxon>Lactobacillaceae</taxon>
        <taxon>Levilactobacillus</taxon>
    </lineage>
</organism>
<dbReference type="PANTHER" id="PTHR30015:SF7">
    <property type="entry name" value="TYPE IV METHYL-DIRECTED RESTRICTION ENZYME ECOKMRR"/>
    <property type="match status" value="1"/>
</dbReference>
<comment type="caution">
    <text evidence="4">The sequence shown here is derived from an EMBL/GenBank/DDBJ whole genome shotgun (WGS) entry which is preliminary data.</text>
</comment>
<dbReference type="GO" id="GO:0015666">
    <property type="term" value="F:restriction endodeoxyribonuclease activity"/>
    <property type="evidence" value="ECO:0007669"/>
    <property type="project" value="TreeGrafter"/>
</dbReference>
<dbReference type="GO" id="GO:0003677">
    <property type="term" value="F:DNA binding"/>
    <property type="evidence" value="ECO:0007669"/>
    <property type="project" value="InterPro"/>
</dbReference>
<dbReference type="InterPro" id="IPR052906">
    <property type="entry name" value="Type_IV_Methyl-Rstrct_Enzyme"/>
</dbReference>
<feature type="domain" description="Restriction endonuclease type IV Mrr" evidence="2">
    <location>
        <begin position="168"/>
        <end position="287"/>
    </location>
</feature>
<dbReference type="PANTHER" id="PTHR30015">
    <property type="entry name" value="MRR RESTRICTION SYSTEM PROTEIN"/>
    <property type="match status" value="1"/>
</dbReference>
<evidence type="ECO:0000256" key="1">
    <source>
        <dbReference type="ARBA" id="ARBA00022801"/>
    </source>
</evidence>